<dbReference type="InterPro" id="IPR015421">
    <property type="entry name" value="PyrdxlP-dep_Trfase_major"/>
</dbReference>
<proteinExistence type="inferred from homology"/>
<dbReference type="Gene3D" id="3.40.640.10">
    <property type="entry name" value="Type I PLP-dependent aspartate aminotransferase-like (Major domain)"/>
    <property type="match status" value="1"/>
</dbReference>
<dbReference type="PROSITE" id="PS00868">
    <property type="entry name" value="CYS_MET_METAB_PP"/>
    <property type="match status" value="1"/>
</dbReference>
<gene>
    <name evidence="10" type="primary">metC</name>
    <name evidence="10" type="ORF">SGRAN_0101</name>
</gene>
<dbReference type="GO" id="GO:0030170">
    <property type="term" value="F:pyridoxal phosphate binding"/>
    <property type="evidence" value="ECO:0007669"/>
    <property type="project" value="InterPro"/>
</dbReference>
<dbReference type="PANTHER" id="PTHR43500:SF1">
    <property type="entry name" value="CYSTATHIONINE BETA-LYASE-RELATED"/>
    <property type="match status" value="1"/>
</dbReference>
<dbReference type="GO" id="GO:0019346">
    <property type="term" value="P:transsulfuration"/>
    <property type="evidence" value="ECO:0007669"/>
    <property type="project" value="InterPro"/>
</dbReference>
<accession>A0AA86GHL9</accession>
<dbReference type="InterPro" id="IPR054542">
    <property type="entry name" value="Cys_met_metab_PP"/>
</dbReference>
<keyword evidence="3 8" id="KW-0663">Pyridoxal phosphate</keyword>
<dbReference type="KEGG" id="sgi:SGRAN_0101"/>
<dbReference type="PIRSF" id="PIRSF001434">
    <property type="entry name" value="CGS"/>
    <property type="match status" value="1"/>
</dbReference>
<evidence type="ECO:0000313" key="10">
    <source>
        <dbReference type="EMBL" id="AMG72499.1"/>
    </source>
</evidence>
<dbReference type="Proteomes" id="UP000058599">
    <property type="component" value="Chromosome"/>
</dbReference>
<dbReference type="EMBL" id="CP012199">
    <property type="protein sequence ID" value="AMG72499.1"/>
    <property type="molecule type" value="Genomic_DNA"/>
</dbReference>
<keyword evidence="11" id="KW-1185">Reference proteome</keyword>
<evidence type="ECO:0000256" key="5">
    <source>
        <dbReference type="ARBA" id="ARBA00046315"/>
    </source>
</evidence>
<dbReference type="PANTHER" id="PTHR43500">
    <property type="entry name" value="CYSTATHIONINE BETA-LYASE-RELATED"/>
    <property type="match status" value="1"/>
</dbReference>
<evidence type="ECO:0000256" key="2">
    <source>
        <dbReference type="ARBA" id="ARBA00009077"/>
    </source>
</evidence>
<comment type="similarity">
    <text evidence="2 9">Belongs to the trans-sulfuration enzymes family.</text>
</comment>
<evidence type="ECO:0000313" key="11">
    <source>
        <dbReference type="Proteomes" id="UP000058599"/>
    </source>
</evidence>
<name>A0AA86GHL9_9SPHN</name>
<dbReference type="Pfam" id="PF01053">
    <property type="entry name" value="Cys_Met_Meta_PP"/>
    <property type="match status" value="1"/>
</dbReference>
<dbReference type="InterPro" id="IPR000277">
    <property type="entry name" value="Cys/Met-Metab_PyrdxlP-dep_enz"/>
</dbReference>
<dbReference type="InterPro" id="IPR006233">
    <property type="entry name" value="Cys_b_lyase_bac"/>
</dbReference>
<evidence type="ECO:0000256" key="1">
    <source>
        <dbReference type="ARBA" id="ARBA00001933"/>
    </source>
</evidence>
<reference evidence="10 11" key="1">
    <citation type="journal article" date="2016" name="BMC Genomics">
        <title>Genomic analysis of the nitrate-respiring Sphingopyxis granuli (formerly Sphingomonas macrogoltabida) strain TFA.</title>
        <authorList>
            <person name="Garcia-Romero I."/>
            <person name="Perez-Pulido A.J."/>
            <person name="Gonzalez-Flores Y.E."/>
            <person name="Reyes-Ramirez F."/>
            <person name="Santero E."/>
            <person name="Floriano B."/>
        </authorList>
    </citation>
    <scope>NUCLEOTIDE SEQUENCE [LARGE SCALE GENOMIC DNA]</scope>
    <source>
        <strain evidence="10 11">TFA</strain>
    </source>
</reference>
<dbReference type="SUPFAM" id="SSF53383">
    <property type="entry name" value="PLP-dependent transferases"/>
    <property type="match status" value="1"/>
</dbReference>
<protein>
    <submittedName>
        <fullName evidence="10">Beta-cystathionase</fullName>
        <ecNumber evidence="10">4.4.1.8</ecNumber>
    </submittedName>
</protein>
<dbReference type="EC" id="4.4.1.8" evidence="10"/>
<evidence type="ECO:0000256" key="3">
    <source>
        <dbReference type="ARBA" id="ARBA00022898"/>
    </source>
</evidence>
<dbReference type="InterPro" id="IPR015424">
    <property type="entry name" value="PyrdxlP-dep_Trfase"/>
</dbReference>
<dbReference type="AlphaFoldDB" id="A0AA86GHL9"/>
<evidence type="ECO:0000256" key="6">
    <source>
        <dbReference type="ARBA" id="ARBA00047517"/>
    </source>
</evidence>
<sequence>MTLCSMVHEQTRLIHGDTPCDALQRTPGPPIQRGSTVLLPSCEALYDGGKVTYGRVGLSTQRTLRDALRDLENADEAFIYPSGLTAITGTLLALLSAGDEVLACDTVYNPTRRFLAGTLARYGVTARYFDPADDAEAIRAMITPKTRVIFLESPGSLSFEMQDIPAIAAMAKEAGIMTVIDNTWSAGVLFKPLDHGVDVSIQSLTKYVCGHSDVFMGLAAAKGHAAELLAASSYETGWAVSPDDAYMAIRGLRTLHTRLAQHGAAALQVAKWLEAQPEVHSVMCPALPSDPGHAIWKRDFTGICGLIGAVLQPAPETAVAAMVEQLKLFGLGFSWGGYESLAIPVDPQLKARTHKLSYPGPLLRLHIGLERVDDLIADLRQGLDTLSQDTAAPPRKLRAAG</sequence>
<dbReference type="GO" id="GO:0019450">
    <property type="term" value="P:L-cysteine catabolic process to pyruvate"/>
    <property type="evidence" value="ECO:0007669"/>
    <property type="project" value="TreeGrafter"/>
</dbReference>
<comment type="catalytic activity">
    <reaction evidence="6">
        <text>L,L-cystathionine + H2O = L-homocysteine + pyruvate + NH4(+)</text>
        <dbReference type="Rhea" id="RHEA:13965"/>
        <dbReference type="ChEBI" id="CHEBI:15361"/>
        <dbReference type="ChEBI" id="CHEBI:15377"/>
        <dbReference type="ChEBI" id="CHEBI:28938"/>
        <dbReference type="ChEBI" id="CHEBI:58161"/>
        <dbReference type="ChEBI" id="CHEBI:58199"/>
    </reaction>
</comment>
<comment type="cofactor">
    <cofactor evidence="1 9">
        <name>pyridoxal 5'-phosphate</name>
        <dbReference type="ChEBI" id="CHEBI:597326"/>
    </cofactor>
</comment>
<dbReference type="Gene3D" id="3.90.1150.10">
    <property type="entry name" value="Aspartate Aminotransferase, domain 1"/>
    <property type="match status" value="1"/>
</dbReference>
<dbReference type="RefSeq" id="WP_082737026.1">
    <property type="nucleotide sequence ID" value="NZ_CP012199.1"/>
</dbReference>
<comment type="catalytic activity">
    <reaction evidence="7">
        <text>an S-substituted L-cysteine + H2O = a thiol + pyruvate + NH4(+)</text>
        <dbReference type="Rhea" id="RHEA:18121"/>
        <dbReference type="ChEBI" id="CHEBI:15361"/>
        <dbReference type="ChEBI" id="CHEBI:15377"/>
        <dbReference type="ChEBI" id="CHEBI:28938"/>
        <dbReference type="ChEBI" id="CHEBI:29256"/>
        <dbReference type="ChEBI" id="CHEBI:58717"/>
        <dbReference type="EC" id="4.4.1.13"/>
    </reaction>
</comment>
<organism evidence="10 11">
    <name type="scientific">Sphingopyxis granuli</name>
    <dbReference type="NCBI Taxonomy" id="267128"/>
    <lineage>
        <taxon>Bacteria</taxon>
        <taxon>Pseudomonadati</taxon>
        <taxon>Pseudomonadota</taxon>
        <taxon>Alphaproteobacteria</taxon>
        <taxon>Sphingomonadales</taxon>
        <taxon>Sphingomonadaceae</taxon>
        <taxon>Sphingopyxis</taxon>
    </lineage>
</organism>
<dbReference type="GO" id="GO:0047804">
    <property type="term" value="F:cysteine-S-conjugate beta-lyase activity"/>
    <property type="evidence" value="ECO:0007669"/>
    <property type="project" value="UniProtKB-EC"/>
</dbReference>
<comment type="pathway">
    <text evidence="5">Amino-acid biosynthesis; L-methionine biosynthesis via de novo pathway; L-homocysteine from L-cystathionine: step 1/1.</text>
</comment>
<dbReference type="NCBIfam" id="TIGR01324">
    <property type="entry name" value="cysta_beta_ly_B"/>
    <property type="match status" value="1"/>
</dbReference>
<evidence type="ECO:0000256" key="7">
    <source>
        <dbReference type="ARBA" id="ARBA00047625"/>
    </source>
</evidence>
<keyword evidence="4 10" id="KW-0456">Lyase</keyword>
<evidence type="ECO:0000256" key="4">
    <source>
        <dbReference type="ARBA" id="ARBA00023239"/>
    </source>
</evidence>
<dbReference type="InterPro" id="IPR015422">
    <property type="entry name" value="PyrdxlP-dep_Trfase_small"/>
</dbReference>
<feature type="modified residue" description="N6-(pyridoxal phosphate)lysine" evidence="8">
    <location>
        <position position="206"/>
    </location>
</feature>
<evidence type="ECO:0000256" key="8">
    <source>
        <dbReference type="PIRSR" id="PIRSR001434-2"/>
    </source>
</evidence>
<dbReference type="FunFam" id="3.40.640.10:FF:000046">
    <property type="entry name" value="Cystathionine gamma-lyase"/>
    <property type="match status" value="1"/>
</dbReference>
<evidence type="ECO:0000256" key="9">
    <source>
        <dbReference type="RuleBase" id="RU362118"/>
    </source>
</evidence>